<evidence type="ECO:0000313" key="3">
    <source>
        <dbReference type="Proteomes" id="UP000653674"/>
    </source>
</evidence>
<reference evidence="2" key="1">
    <citation type="submission" date="2021-01" db="EMBL/GenBank/DDBJ databases">
        <title>Whole genome shotgun sequence of Planosporangium flavigriseum NBRC 105377.</title>
        <authorList>
            <person name="Komaki H."/>
            <person name="Tamura T."/>
        </authorList>
    </citation>
    <scope>NUCLEOTIDE SEQUENCE</scope>
    <source>
        <strain evidence="2">NBRC 105377</strain>
    </source>
</reference>
<organism evidence="2 3">
    <name type="scientific">Planosporangium flavigriseum</name>
    <dbReference type="NCBI Taxonomy" id="373681"/>
    <lineage>
        <taxon>Bacteria</taxon>
        <taxon>Bacillati</taxon>
        <taxon>Actinomycetota</taxon>
        <taxon>Actinomycetes</taxon>
        <taxon>Micromonosporales</taxon>
        <taxon>Micromonosporaceae</taxon>
        <taxon>Planosporangium</taxon>
    </lineage>
</organism>
<accession>A0A8J3LPW9</accession>
<proteinExistence type="predicted"/>
<keyword evidence="3" id="KW-1185">Reference proteome</keyword>
<dbReference type="Proteomes" id="UP000653674">
    <property type="component" value="Unassembled WGS sequence"/>
</dbReference>
<evidence type="ECO:0000256" key="1">
    <source>
        <dbReference type="SAM" id="MobiDB-lite"/>
    </source>
</evidence>
<feature type="region of interest" description="Disordered" evidence="1">
    <location>
        <begin position="117"/>
        <end position="138"/>
    </location>
</feature>
<name>A0A8J3LPW9_9ACTN</name>
<sequence>MTARIRVLCRDQNGTLTLSADQPLEPDQPVLLGREGDLGVGISPVDPKVSRQAVQVTRTDAGWRIVVTNRNGVIVHPWGQPPGMAEPESVFSWPRLALRVVGRPQLQHWILLDDPALQPRRPEPLPGTELTESAEQPRPLTVPQELAVRALFAELLTWPPLVPATPRQIKQVASRLGVRTESIQRRLEEVRKKAGMVGLSRTSLLTDPEYLYVLVRAGYLAPDEDDLHPILTAAGAV</sequence>
<evidence type="ECO:0008006" key="4">
    <source>
        <dbReference type="Google" id="ProtNLM"/>
    </source>
</evidence>
<dbReference type="RefSeq" id="WP_168071804.1">
    <property type="nucleotide sequence ID" value="NZ_BAAAQJ010000003.1"/>
</dbReference>
<dbReference type="AlphaFoldDB" id="A0A8J3LPW9"/>
<gene>
    <name evidence="2" type="ORF">Pfl04_28920</name>
</gene>
<evidence type="ECO:0000313" key="2">
    <source>
        <dbReference type="EMBL" id="GIG74488.1"/>
    </source>
</evidence>
<dbReference type="EMBL" id="BONU01000018">
    <property type="protein sequence ID" value="GIG74488.1"/>
    <property type="molecule type" value="Genomic_DNA"/>
</dbReference>
<protein>
    <recommendedName>
        <fullName evidence="4">FHA domain-containing protein</fullName>
    </recommendedName>
</protein>
<comment type="caution">
    <text evidence="2">The sequence shown here is derived from an EMBL/GenBank/DDBJ whole genome shotgun (WGS) entry which is preliminary data.</text>
</comment>